<gene>
    <name evidence="2" type="ORF">DTK66_02735</name>
</gene>
<sequence>MNRIRKCRQNKKLTLKQLSEELAKQDFKISADALGKYERGEREPKLETWIKLANFFNVPVLYLQGLSNSKETFNSIDKFIKSNGFDMSALNSSLNDKDIHTYKRLTDAYHGRKEPNSKINPKKMSLLYRDLMLENNISDSQKFIEFTRLFARIYHLFLMGYGDCDDKARKLYEKILAEVLNNSTASNRD</sequence>
<evidence type="ECO:0000313" key="3">
    <source>
        <dbReference type="Proteomes" id="UP000704341"/>
    </source>
</evidence>
<dbReference type="Proteomes" id="UP000704341">
    <property type="component" value="Unassembled WGS sequence"/>
</dbReference>
<dbReference type="InterPro" id="IPR001387">
    <property type="entry name" value="Cro/C1-type_HTH"/>
</dbReference>
<dbReference type="RefSeq" id="WP_191667701.1">
    <property type="nucleotide sequence ID" value="NZ_QORN01000007.1"/>
</dbReference>
<comment type="caution">
    <text evidence="2">The sequence shown here is derived from an EMBL/GenBank/DDBJ whole genome shotgun (WGS) entry which is preliminary data.</text>
</comment>
<evidence type="ECO:0000313" key="2">
    <source>
        <dbReference type="EMBL" id="MBD5806037.1"/>
    </source>
</evidence>
<organism evidence="2 3">
    <name type="scientific">Limosilactobacillus walteri</name>
    <dbReference type="NCBI Taxonomy" id="2268022"/>
    <lineage>
        <taxon>Bacteria</taxon>
        <taxon>Bacillati</taxon>
        <taxon>Bacillota</taxon>
        <taxon>Bacilli</taxon>
        <taxon>Lactobacillales</taxon>
        <taxon>Lactobacillaceae</taxon>
        <taxon>Limosilactobacillus</taxon>
    </lineage>
</organism>
<keyword evidence="3" id="KW-1185">Reference proteome</keyword>
<feature type="domain" description="HTH cro/C1-type" evidence="1">
    <location>
        <begin position="4"/>
        <end position="63"/>
    </location>
</feature>
<protein>
    <submittedName>
        <fullName evidence="2">XRE family transcriptional regulator</fullName>
    </submittedName>
</protein>
<dbReference type="Gene3D" id="1.10.260.40">
    <property type="entry name" value="lambda repressor-like DNA-binding domains"/>
    <property type="match status" value="1"/>
</dbReference>
<dbReference type="EMBL" id="QORN01000007">
    <property type="protein sequence ID" value="MBD5806037.1"/>
    <property type="molecule type" value="Genomic_DNA"/>
</dbReference>
<dbReference type="Pfam" id="PF01381">
    <property type="entry name" value="HTH_3"/>
    <property type="match status" value="1"/>
</dbReference>
<dbReference type="InterPro" id="IPR010982">
    <property type="entry name" value="Lambda_DNA-bd_dom_sf"/>
</dbReference>
<dbReference type="SMART" id="SM00530">
    <property type="entry name" value="HTH_XRE"/>
    <property type="match status" value="1"/>
</dbReference>
<reference evidence="2 3" key="1">
    <citation type="submission" date="2018-07" db="EMBL/GenBank/DDBJ databases">
        <title>Phylogenomic Insights into understanding Host Adaptation of Lactobacillus reuteri by a novel species, Lactobacillus spp. M31.</title>
        <authorList>
            <person name="Sharma S."/>
            <person name="Patil P."/>
            <person name="Korpole S."/>
            <person name="Patil P.B."/>
        </authorList>
    </citation>
    <scope>NUCLEOTIDE SEQUENCE [LARGE SCALE GENOMIC DNA]</scope>
    <source>
        <strain evidence="2 3">M31</strain>
    </source>
</reference>
<proteinExistence type="predicted"/>
<name>A0ABR8P5P5_9LACO</name>
<evidence type="ECO:0000259" key="1">
    <source>
        <dbReference type="PROSITE" id="PS50943"/>
    </source>
</evidence>
<accession>A0ABR8P5P5</accession>
<dbReference type="SUPFAM" id="SSF47413">
    <property type="entry name" value="lambda repressor-like DNA-binding domains"/>
    <property type="match status" value="1"/>
</dbReference>
<dbReference type="CDD" id="cd00093">
    <property type="entry name" value="HTH_XRE"/>
    <property type="match status" value="1"/>
</dbReference>
<dbReference type="PROSITE" id="PS50943">
    <property type="entry name" value="HTH_CROC1"/>
    <property type="match status" value="1"/>
</dbReference>